<keyword evidence="1" id="KW-0711">Selenium</keyword>
<gene>
    <name evidence="3" type="primary">mnmH</name>
    <name evidence="3" type="ORF">I8J29_00655</name>
</gene>
<dbReference type="NCBIfam" id="TIGR03167">
    <property type="entry name" value="tRNA_sel_U_synt"/>
    <property type="match status" value="1"/>
</dbReference>
<dbReference type="InterPro" id="IPR027417">
    <property type="entry name" value="P-loop_NTPase"/>
</dbReference>
<accession>A0ABS3W300</accession>
<dbReference type="InterPro" id="IPR058840">
    <property type="entry name" value="AAA_SelU"/>
</dbReference>
<dbReference type="Gene3D" id="3.40.250.10">
    <property type="entry name" value="Rhodanese-like domain"/>
    <property type="match status" value="1"/>
</dbReference>
<dbReference type="SUPFAM" id="SSF52540">
    <property type="entry name" value="P-loop containing nucleoside triphosphate hydrolases"/>
    <property type="match status" value="1"/>
</dbReference>
<dbReference type="SMART" id="SM00450">
    <property type="entry name" value="RHOD"/>
    <property type="match status" value="1"/>
</dbReference>
<evidence type="ECO:0000313" key="4">
    <source>
        <dbReference type="Proteomes" id="UP000670947"/>
    </source>
</evidence>
<dbReference type="EC" id="2.5.1.-" evidence="3"/>
<evidence type="ECO:0000313" key="3">
    <source>
        <dbReference type="EMBL" id="MBO7742684.1"/>
    </source>
</evidence>
<dbReference type="InterPro" id="IPR001763">
    <property type="entry name" value="Rhodanese-like_dom"/>
</dbReference>
<organism evidence="3 4">
    <name type="scientific">Paenibacillus artemisiicola</name>
    <dbReference type="NCBI Taxonomy" id="1172618"/>
    <lineage>
        <taxon>Bacteria</taxon>
        <taxon>Bacillati</taxon>
        <taxon>Bacillota</taxon>
        <taxon>Bacilli</taxon>
        <taxon>Bacillales</taxon>
        <taxon>Paenibacillaceae</taxon>
        <taxon>Paenibacillus</taxon>
    </lineage>
</organism>
<dbReference type="PROSITE" id="PS50206">
    <property type="entry name" value="RHODANESE_3"/>
    <property type="match status" value="1"/>
</dbReference>
<dbReference type="PANTHER" id="PTHR30401:SF0">
    <property type="entry name" value="TRNA 2-SELENOURIDINE SYNTHASE"/>
    <property type="match status" value="1"/>
</dbReference>
<keyword evidence="4" id="KW-1185">Reference proteome</keyword>
<dbReference type="InterPro" id="IPR017582">
    <property type="entry name" value="SelU"/>
</dbReference>
<dbReference type="EMBL" id="JAGGDJ010000001">
    <property type="protein sequence ID" value="MBO7742684.1"/>
    <property type="molecule type" value="Genomic_DNA"/>
</dbReference>
<name>A0ABS3W300_9BACL</name>
<keyword evidence="3" id="KW-0808">Transferase</keyword>
<evidence type="ECO:0000256" key="1">
    <source>
        <dbReference type="ARBA" id="ARBA00023266"/>
    </source>
</evidence>
<evidence type="ECO:0000259" key="2">
    <source>
        <dbReference type="PROSITE" id="PS50206"/>
    </source>
</evidence>
<proteinExistence type="predicted"/>
<feature type="domain" description="Rhodanese" evidence="2">
    <location>
        <begin position="15"/>
        <end position="134"/>
    </location>
</feature>
<dbReference type="InterPro" id="IPR036873">
    <property type="entry name" value="Rhodanese-like_dom_sf"/>
</dbReference>
<reference evidence="3 4" key="1">
    <citation type="submission" date="2021-03" db="EMBL/GenBank/DDBJ databases">
        <title>Paenibacillus artemisicola MWE-103 whole genome sequence.</title>
        <authorList>
            <person name="Ham Y.J."/>
        </authorList>
    </citation>
    <scope>NUCLEOTIDE SEQUENCE [LARGE SCALE GENOMIC DNA]</scope>
    <source>
        <strain evidence="3 4">MWE-103</strain>
    </source>
</reference>
<comment type="caution">
    <text evidence="3">The sequence shown here is derived from an EMBL/GenBank/DDBJ whole genome shotgun (WGS) entry which is preliminary data.</text>
</comment>
<dbReference type="Pfam" id="PF00581">
    <property type="entry name" value="Rhodanese"/>
    <property type="match status" value="1"/>
</dbReference>
<dbReference type="SUPFAM" id="SSF52821">
    <property type="entry name" value="Rhodanese/Cell cycle control phosphatase"/>
    <property type="match status" value="1"/>
</dbReference>
<dbReference type="GO" id="GO:0016740">
    <property type="term" value="F:transferase activity"/>
    <property type="evidence" value="ECO:0007669"/>
    <property type="project" value="UniProtKB-KW"/>
</dbReference>
<sequence>MFQDITLENWRALKDDGGITTIDVRSPSEFRSATIPGSLNIPLFDDEERAEIGTLYKQVSVEAAKQRGLEIVSAKLPAFIREFAGVPGKKAVFCWRGGMRSKTTATVLSLMGIHAYRLNGGYRAYRQYVVAELETMAFAPRAVVLHGNTGSGKTEILRRLKAQGRPVLDLEGMAGHRGSIFGEIGLHATNQKMFDALLLEELWATRNEPFFAVEAESRRVGKVVLPELVMRKKEAGVGILIELPLRERVLHIVGDYKPWENPEACLTAFKRIKARLHTPIAHEIQSCLEKESYEKAVELLLVHYYDPRYAHSAEQYEEAPRYVVRAGSVEEAYRETERILGELREQPALAGEH</sequence>
<dbReference type="Proteomes" id="UP000670947">
    <property type="component" value="Unassembled WGS sequence"/>
</dbReference>
<protein>
    <submittedName>
        <fullName evidence="3">tRNA 2-selenouridine(34) synthase MnmH</fullName>
        <ecNumber evidence="3">2.5.1.-</ecNumber>
    </submittedName>
</protein>
<dbReference type="PANTHER" id="PTHR30401">
    <property type="entry name" value="TRNA 2-SELENOURIDINE SYNTHASE"/>
    <property type="match status" value="1"/>
</dbReference>
<dbReference type="NCBIfam" id="NF008750">
    <property type="entry name" value="PRK11784.1-2"/>
    <property type="match status" value="1"/>
</dbReference>
<dbReference type="Pfam" id="PF26341">
    <property type="entry name" value="AAA_SelU"/>
    <property type="match status" value="1"/>
</dbReference>
<dbReference type="RefSeq" id="WP_208845662.1">
    <property type="nucleotide sequence ID" value="NZ_JAGGDJ010000001.1"/>
</dbReference>